<gene>
    <name evidence="2" type="ORF">PM001_LOCUS15626</name>
</gene>
<dbReference type="Proteomes" id="UP001162060">
    <property type="component" value="Unassembled WGS sequence"/>
</dbReference>
<comment type="caution">
    <text evidence="2">The sequence shown here is derived from an EMBL/GenBank/DDBJ whole genome shotgun (WGS) entry which is preliminary data.</text>
</comment>
<feature type="region of interest" description="Disordered" evidence="1">
    <location>
        <begin position="1"/>
        <end position="32"/>
    </location>
</feature>
<dbReference type="AlphaFoldDB" id="A0AAV1U8R5"/>
<reference evidence="2" key="1">
    <citation type="submission" date="2024-01" db="EMBL/GenBank/DDBJ databases">
        <authorList>
            <person name="Webb A."/>
        </authorList>
    </citation>
    <scope>NUCLEOTIDE SEQUENCE</scope>
    <source>
        <strain evidence="2">Pm1</strain>
    </source>
</reference>
<sequence length="80" mass="8579">MSFQTQGTHANLPDTGIGHDGDVVSEVSRQETEDTIAHRAASVVAGVPVAVHEELVLEVKGLQENLGETRCMRDAIQGRL</sequence>
<proteinExistence type="predicted"/>
<name>A0AAV1U8R5_9STRA</name>
<feature type="compositionally biased region" description="Basic and acidic residues" evidence="1">
    <location>
        <begin position="17"/>
        <end position="32"/>
    </location>
</feature>
<protein>
    <submittedName>
        <fullName evidence="2">Uncharacterized protein</fullName>
    </submittedName>
</protein>
<organism evidence="2 3">
    <name type="scientific">Peronospora matthiolae</name>
    <dbReference type="NCBI Taxonomy" id="2874970"/>
    <lineage>
        <taxon>Eukaryota</taxon>
        <taxon>Sar</taxon>
        <taxon>Stramenopiles</taxon>
        <taxon>Oomycota</taxon>
        <taxon>Peronosporomycetes</taxon>
        <taxon>Peronosporales</taxon>
        <taxon>Peronosporaceae</taxon>
        <taxon>Peronospora</taxon>
    </lineage>
</organism>
<evidence type="ECO:0000256" key="1">
    <source>
        <dbReference type="SAM" id="MobiDB-lite"/>
    </source>
</evidence>
<evidence type="ECO:0000313" key="2">
    <source>
        <dbReference type="EMBL" id="CAK7930476.1"/>
    </source>
</evidence>
<evidence type="ECO:0000313" key="3">
    <source>
        <dbReference type="Proteomes" id="UP001162060"/>
    </source>
</evidence>
<dbReference type="EMBL" id="CAKLBY020000167">
    <property type="protein sequence ID" value="CAK7930476.1"/>
    <property type="molecule type" value="Genomic_DNA"/>
</dbReference>
<accession>A0AAV1U8R5</accession>